<dbReference type="NCBIfam" id="TIGR01720">
    <property type="entry name" value="NRPS-para261"/>
    <property type="match status" value="2"/>
</dbReference>
<dbReference type="Gene3D" id="3.30.559.30">
    <property type="entry name" value="Nonribosomal peptide synthetase, condensation domain"/>
    <property type="match status" value="7"/>
</dbReference>
<dbReference type="NCBIfam" id="TIGR01733">
    <property type="entry name" value="AA-adenyl-dom"/>
    <property type="match status" value="5"/>
</dbReference>
<dbReference type="Pfam" id="PF13193">
    <property type="entry name" value="AMP-binding_C"/>
    <property type="match status" value="3"/>
</dbReference>
<dbReference type="Pfam" id="PF00668">
    <property type="entry name" value="Condensation"/>
    <property type="match status" value="7"/>
</dbReference>
<reference evidence="12 13" key="1">
    <citation type="journal article" date="2011" name="J. Bacteriol.">
        <title>Genome sequence of Brevibacillus laterosporus LMG 15441, a pathogen of invertebrates.</title>
        <authorList>
            <person name="Djukic M."/>
            <person name="Poehlein A."/>
            <person name="Thurmer A."/>
            <person name="Daniel R."/>
        </authorList>
    </citation>
    <scope>NUCLEOTIDE SEQUENCE [LARGE SCALE GENOMIC DNA]</scope>
    <source>
        <strain evidence="12 13">LMG 15441</strain>
    </source>
</reference>
<dbReference type="PANTHER" id="PTHR45527:SF14">
    <property type="entry name" value="PLIPASTATIN SYNTHASE SUBUNIT B"/>
    <property type="match status" value="1"/>
</dbReference>
<dbReference type="FunFam" id="3.40.50.980:FF:000002">
    <property type="entry name" value="Enterobactin synthetase component F"/>
    <property type="match status" value="1"/>
</dbReference>
<evidence type="ECO:0000256" key="6">
    <source>
        <dbReference type="ARBA" id="ARBA00022737"/>
    </source>
</evidence>
<dbReference type="Gene3D" id="3.40.50.980">
    <property type="match status" value="10"/>
</dbReference>
<evidence type="ECO:0000256" key="5">
    <source>
        <dbReference type="ARBA" id="ARBA00022598"/>
    </source>
</evidence>
<keyword evidence="7" id="KW-0045">Antibiotic biosynthesis</keyword>
<dbReference type="Gene3D" id="1.10.1200.10">
    <property type="entry name" value="ACP-like"/>
    <property type="match status" value="5"/>
</dbReference>
<dbReference type="InterPro" id="IPR020845">
    <property type="entry name" value="AMP-binding_CS"/>
</dbReference>
<dbReference type="PROSITE" id="PS50075">
    <property type="entry name" value="CARRIER"/>
    <property type="match status" value="5"/>
</dbReference>
<comment type="similarity">
    <text evidence="2">Belongs to the ATP-dependent AMP-binding enzyme family.</text>
</comment>
<dbReference type="STRING" id="1042163.BRLA_c023640"/>
<dbReference type="GO" id="GO:0016874">
    <property type="term" value="F:ligase activity"/>
    <property type="evidence" value="ECO:0007669"/>
    <property type="project" value="UniProtKB-KW"/>
</dbReference>
<dbReference type="Gene3D" id="3.30.300.30">
    <property type="match status" value="5"/>
</dbReference>
<dbReference type="PROSITE" id="PS00455">
    <property type="entry name" value="AMP_BINDING"/>
    <property type="match status" value="5"/>
</dbReference>
<dbReference type="FunFam" id="3.40.50.12780:FF:000012">
    <property type="entry name" value="Non-ribosomal peptide synthetase"/>
    <property type="match status" value="5"/>
</dbReference>
<evidence type="ECO:0000256" key="8">
    <source>
        <dbReference type="ARBA" id="ARBA00023235"/>
    </source>
</evidence>
<evidence type="ECO:0000313" key="12">
    <source>
        <dbReference type="EMBL" id="AIG26684.1"/>
    </source>
</evidence>
<feature type="domain" description="Carrier" evidence="11">
    <location>
        <begin position="2490"/>
        <end position="2565"/>
    </location>
</feature>
<dbReference type="InterPro" id="IPR029058">
    <property type="entry name" value="AB_hydrolase_fold"/>
</dbReference>
<keyword evidence="6" id="KW-0677">Repeat</keyword>
<protein>
    <submittedName>
        <fullName evidence="12">NRPS domain-containing protein</fullName>
    </submittedName>
</protein>
<dbReference type="HOGENOM" id="CLU_223200_0_0_9"/>
<dbReference type="InterPro" id="IPR010071">
    <property type="entry name" value="AA_adenyl_dom"/>
</dbReference>
<dbReference type="CDD" id="cd05930">
    <property type="entry name" value="A_NRPS"/>
    <property type="match status" value="1"/>
</dbReference>
<dbReference type="eggNOG" id="COG1020">
    <property type="taxonomic scope" value="Bacteria"/>
</dbReference>
<keyword evidence="3" id="KW-0596">Phosphopantetheine</keyword>
<feature type="domain" description="Carrier" evidence="11">
    <location>
        <begin position="5047"/>
        <end position="5122"/>
    </location>
</feature>
<dbReference type="Gene3D" id="1.10.287.490">
    <property type="entry name" value="Helix hairpin bin"/>
    <property type="match status" value="1"/>
</dbReference>
<dbReference type="SUPFAM" id="SSF52777">
    <property type="entry name" value="CoA-dependent acyltransferases"/>
    <property type="match status" value="14"/>
</dbReference>
<dbReference type="NCBIfam" id="NF003417">
    <property type="entry name" value="PRK04813.1"/>
    <property type="match status" value="5"/>
</dbReference>
<dbReference type="NCBIfam" id="NF004282">
    <property type="entry name" value="PRK05691.1"/>
    <property type="match status" value="5"/>
</dbReference>
<dbReference type="GO" id="GO:0008610">
    <property type="term" value="P:lipid biosynthetic process"/>
    <property type="evidence" value="ECO:0007669"/>
    <property type="project" value="UniProtKB-ARBA"/>
</dbReference>
<name>A0A075R4B4_BRELA</name>
<dbReference type="GO" id="GO:0005737">
    <property type="term" value="C:cytoplasm"/>
    <property type="evidence" value="ECO:0007669"/>
    <property type="project" value="TreeGrafter"/>
</dbReference>
<dbReference type="SUPFAM" id="SSF53474">
    <property type="entry name" value="alpha/beta-Hydrolases"/>
    <property type="match status" value="1"/>
</dbReference>
<dbReference type="FunFam" id="3.30.559.30:FF:000001">
    <property type="entry name" value="Non-ribosomal peptide synthetase"/>
    <property type="match status" value="1"/>
</dbReference>
<keyword evidence="8" id="KW-0413">Isomerase</keyword>
<evidence type="ECO:0000256" key="3">
    <source>
        <dbReference type="ARBA" id="ARBA00022450"/>
    </source>
</evidence>
<comment type="cofactor">
    <cofactor evidence="1">
        <name>pantetheine 4'-phosphate</name>
        <dbReference type="ChEBI" id="CHEBI:47942"/>
    </cofactor>
</comment>
<feature type="domain" description="Carrier" evidence="11">
    <location>
        <begin position="6081"/>
        <end position="6156"/>
    </location>
</feature>
<dbReference type="EMBL" id="CP007806">
    <property type="protein sequence ID" value="AIG26684.1"/>
    <property type="molecule type" value="Genomic_DNA"/>
</dbReference>
<dbReference type="CDD" id="cd19534">
    <property type="entry name" value="E_NRPS"/>
    <property type="match status" value="2"/>
</dbReference>
<dbReference type="FunFam" id="2.30.38.10:FF:000001">
    <property type="entry name" value="Non-ribosomal peptide synthetase PvdI"/>
    <property type="match status" value="5"/>
</dbReference>
<dbReference type="SUPFAM" id="SSF47336">
    <property type="entry name" value="ACP-like"/>
    <property type="match status" value="5"/>
</dbReference>
<evidence type="ECO:0000256" key="4">
    <source>
        <dbReference type="ARBA" id="ARBA00022553"/>
    </source>
</evidence>
<dbReference type="InterPro" id="IPR000873">
    <property type="entry name" value="AMP-dep_synth/lig_dom"/>
</dbReference>
<dbReference type="PANTHER" id="PTHR45527">
    <property type="entry name" value="NONRIBOSOMAL PEPTIDE SYNTHETASE"/>
    <property type="match status" value="1"/>
</dbReference>
<keyword evidence="13" id="KW-1185">Reference proteome</keyword>
<dbReference type="GO" id="GO:0016853">
    <property type="term" value="F:isomerase activity"/>
    <property type="evidence" value="ECO:0007669"/>
    <property type="project" value="UniProtKB-KW"/>
</dbReference>
<dbReference type="PROSITE" id="PS00012">
    <property type="entry name" value="PHOSPHOPANTETHEINE"/>
    <property type="match status" value="3"/>
</dbReference>
<dbReference type="InterPro" id="IPR023213">
    <property type="entry name" value="CAT-like_dom_sf"/>
</dbReference>
<dbReference type="Gene3D" id="3.40.50.1820">
    <property type="entry name" value="alpha/beta hydrolase"/>
    <property type="match status" value="1"/>
</dbReference>
<dbReference type="GO" id="GO:0017000">
    <property type="term" value="P:antibiotic biosynthetic process"/>
    <property type="evidence" value="ECO:0007669"/>
    <property type="project" value="UniProtKB-KW"/>
</dbReference>
<dbReference type="InterPro" id="IPR010060">
    <property type="entry name" value="NRPS_synth"/>
</dbReference>
<dbReference type="SMART" id="SM00824">
    <property type="entry name" value="PKS_TE"/>
    <property type="match status" value="1"/>
</dbReference>
<comment type="subunit">
    <text evidence="10">Large multienzyme complex composed of 4 subunits; LgrA, LgrB, LgrC and LgrD.</text>
</comment>
<dbReference type="SMART" id="SM00823">
    <property type="entry name" value="PKS_PP"/>
    <property type="match status" value="4"/>
</dbReference>
<dbReference type="Pfam" id="PF00501">
    <property type="entry name" value="AMP-binding"/>
    <property type="match status" value="5"/>
</dbReference>
<dbReference type="Pfam" id="PF00975">
    <property type="entry name" value="Thioesterase"/>
    <property type="match status" value="1"/>
</dbReference>
<dbReference type="RefSeq" id="WP_003337597.1">
    <property type="nucleotide sequence ID" value="NZ_CP007806.1"/>
</dbReference>
<feature type="domain" description="Carrier" evidence="11">
    <location>
        <begin position="3526"/>
        <end position="3600"/>
    </location>
</feature>
<evidence type="ECO:0000256" key="10">
    <source>
        <dbReference type="ARBA" id="ARBA00063614"/>
    </source>
</evidence>
<dbReference type="Gene3D" id="2.30.38.10">
    <property type="entry name" value="Luciferase, Domain 3"/>
    <property type="match status" value="5"/>
</dbReference>
<dbReference type="GO" id="GO:0044550">
    <property type="term" value="P:secondary metabolite biosynthetic process"/>
    <property type="evidence" value="ECO:0007669"/>
    <property type="project" value="UniProtKB-ARBA"/>
</dbReference>
<dbReference type="InterPro" id="IPR020806">
    <property type="entry name" value="PKS_PP-bd"/>
</dbReference>
<dbReference type="InterPro" id="IPR025110">
    <property type="entry name" value="AMP-bd_C"/>
</dbReference>
<evidence type="ECO:0000313" key="13">
    <source>
        <dbReference type="Proteomes" id="UP000005850"/>
    </source>
</evidence>
<dbReference type="InterPro" id="IPR045851">
    <property type="entry name" value="AMP-bd_C_sf"/>
</dbReference>
<dbReference type="CDD" id="cd19543">
    <property type="entry name" value="DCL_NRPS"/>
    <property type="match status" value="2"/>
</dbReference>
<feature type="domain" description="Carrier" evidence="11">
    <location>
        <begin position="961"/>
        <end position="1035"/>
    </location>
</feature>
<keyword evidence="4" id="KW-0597">Phosphoprotein</keyword>
<accession>A0A075R4B4</accession>
<dbReference type="InterPro" id="IPR001031">
    <property type="entry name" value="Thioesterase"/>
</dbReference>
<dbReference type="InterPro" id="IPR001242">
    <property type="entry name" value="Condensation_dom"/>
</dbReference>
<evidence type="ECO:0000259" key="11">
    <source>
        <dbReference type="PROSITE" id="PS50075"/>
    </source>
</evidence>
<dbReference type="SUPFAM" id="SSF56801">
    <property type="entry name" value="Acetyl-CoA synthetase-like"/>
    <property type="match status" value="5"/>
</dbReference>
<evidence type="ECO:0000256" key="9">
    <source>
        <dbReference type="ARBA" id="ARBA00023268"/>
    </source>
</evidence>
<dbReference type="InterPro" id="IPR020802">
    <property type="entry name" value="TesA-like"/>
</dbReference>
<dbReference type="Pfam" id="PF00550">
    <property type="entry name" value="PP-binding"/>
    <property type="match status" value="5"/>
</dbReference>
<dbReference type="FunFam" id="3.30.300.30:FF:000010">
    <property type="entry name" value="Enterobactin synthetase component F"/>
    <property type="match status" value="4"/>
</dbReference>
<dbReference type="Proteomes" id="UP000005850">
    <property type="component" value="Chromosome"/>
</dbReference>
<evidence type="ECO:0000256" key="2">
    <source>
        <dbReference type="ARBA" id="ARBA00006432"/>
    </source>
</evidence>
<keyword evidence="9" id="KW-0511">Multifunctional enzyme</keyword>
<evidence type="ECO:0000256" key="1">
    <source>
        <dbReference type="ARBA" id="ARBA00001957"/>
    </source>
</evidence>
<dbReference type="KEGG" id="blr:BRLA_c023640"/>
<evidence type="ECO:0000256" key="7">
    <source>
        <dbReference type="ARBA" id="ARBA00023194"/>
    </source>
</evidence>
<dbReference type="InterPro" id="IPR009081">
    <property type="entry name" value="PP-bd_ACP"/>
</dbReference>
<proteinExistence type="inferred from homology"/>
<gene>
    <name evidence="12" type="ORF">BRLA_c023640</name>
</gene>
<dbReference type="FunFam" id="3.30.559.10:FF:000012">
    <property type="entry name" value="Non-ribosomal peptide synthetase"/>
    <property type="match status" value="1"/>
</dbReference>
<organism evidence="12 13">
    <name type="scientific">Brevibacillus laterosporus LMG 15441</name>
    <dbReference type="NCBI Taxonomy" id="1042163"/>
    <lineage>
        <taxon>Bacteria</taxon>
        <taxon>Bacillati</taxon>
        <taxon>Bacillota</taxon>
        <taxon>Bacilli</taxon>
        <taxon>Bacillales</taxon>
        <taxon>Paenibacillaceae</taxon>
        <taxon>Brevibacillus</taxon>
    </lineage>
</organism>
<dbReference type="GO" id="GO:0031177">
    <property type="term" value="F:phosphopantetheine binding"/>
    <property type="evidence" value="ECO:0007669"/>
    <property type="project" value="InterPro"/>
</dbReference>
<dbReference type="Gene3D" id="3.30.559.10">
    <property type="entry name" value="Chloramphenicol acetyltransferase-like domain"/>
    <property type="match status" value="7"/>
</dbReference>
<dbReference type="FunFam" id="1.10.1200.10:FF:000005">
    <property type="entry name" value="Nonribosomal peptide synthetase 1"/>
    <property type="match status" value="5"/>
</dbReference>
<sequence length="6392" mass="725330">MLNHEQIYPLTHSQKRIWFTEEFFPNTSISNIGGLIRLQAEKLDYALLQKAIQTFIQMNDSIRLRIMVDSQTNEPRQYIAPYRKEALPIIDFSDKTTEDELYSWANERFAIPFELINKQLFECSVIKCNEQEGYIYLKTHHIITDGMAYVHIVNHIISIYTELLAGTDVLNSQNMHIPASFIDFIHDEEKYISSVRFQKDREFWHEEFATLPEFTGFKAYDAYSVSTKAKRKRIIVPQELRDQAQQFCAENNISIFTLFMSMFHAYVYRLTGQTDITIGTTCNNRTQRKEKDMVGMLVSTMPFRFQGNPAQDVLTFIRDVAKKQNKLFRHQKYPYDQVMQKVRDKHPHVNSLFRLFAGYQILDFEQIAGVCYTVEQLFVGHMTEEIALHIQEHKDKDLLTIEIDYVAEMYTEDEINRLADHLLRITQDSISFPEKKIAELEMLSEREKHNLIALSNQTVKPFPQEKTIHQLFEEQVAMNPEQIAVYFEGSRLTYQELNEKANQLSHCLRDMGVTTDQLVAILADRSVEMIVSMLAILKAGGAYVAIDPVHPSERISYMLQDSEANILLAQQQFVKDISFDGHILELEDEKLFVGDTANPTWSVQATDLAYVIYTSGTTGKPKGVMVEHRGIINLQQFLSTQYGLCKQDRVVQYASSSFDVSVKEIFMCLLHGATLYIPTKETTQDPALYESYLSNHQITVAVLPPVFAVHVNADKLRSLRLLFTGGSATTLEMVRTWKDRVMYVNAYGPTEASVQATAWLAEEREDGMISIGKPIDNVQVYVLNSEYQLQPVGVAGELCIGGVGLARGYLNRPELTQEKFIAHPFKTGEKIYRTGDLVRWMPDGNIEYLGRMDDQVKIRGYRIELLEIEAQMLEIEEVVQTTVIPFTNDNGQTDLCAYFVATREMSVLELRQSIGKNLPAYMIPSTFMQLDEMPLTVNGKIDKKALPKPEGTLHTGLPYVAPRNEVEELLASAWEKVLGVERISIMDNFFEIGGDSIKAIQISARLHKDGLKVEMRDIFKHLSIAELSKYVKVVKNSYDQGMVVGDIPLTPIQHWFFQNQRNNRHHFNQANMLYRAEGFDAEIIRQVFERIIEHHDALRMTYSTLENESIQQVNQAFTTDRFDFEIIDLTDETNESVIKDQMKQHADRLQTSIDLENQGPLVKIGLFKTTSGDHLLIVIHHLVIDGVSWRILLEDLSTGYSQAARGEALLLPAKTVSFKEWSNQLQSYAASKAFLKEKPYWRQLEQTTIQPLPTDGPITNNLKMDSSDIHIELTPQQTKQLLKDVHHAYHTEINDLLLTALGLTVKNWTGEENVLLLLEGHGREDIMANMDVTRTIGWFTSAYPVLLPIKEDELSKQIKLTKEALRSIPNKGIGYGILQYITPKEHTESMSFTLQPQISFNYLGQFDQDTATDVFTSSQMSNGEAISPYFVRNQLLECNGGIFNGKLQMIFTYNHHAYHESTIQHIADQFKTNLLQLVDHCVIKTTSELTPSDVGAQNLSIEEFESIQAVLQEMIGQTSISKIYPLSPMQEGMLFHSELQPDSPAYFEQNSIPLHGTLDLALLEQSLNAVLARYDVLRTVFVHQELKHPVQVVLQERKTTIQFEDISHLDVANQQSYLNSYKEKDKQEGFAIHKDVLLRLTVLKTGEDTYQLLVSFHHIIMDGWCFVLVLDELIRTYHSLLNNTAIQLHAVYPYSDYIEWLEKQDREDALSYWKNELLGYEQLATLPKWRSQKTRNYVQANHLFHFDNETTLGLERLAKQHHTTLNNVFQSLWGILLGRYNGVDDVVFGAVVSGRNADIQGIEQIVGLFINTIPVRVQPFAELSFTELLQQVKERGTAASQFDYLSLAEIQAMSSLKQGLLDHLLVFENYPTPDKERASSHQQRLDFEFARMEVFEQTNYDFNVLVAPYDQLYVNFRYNEQIYAPQLVESIASHLTELARAVVSQPEMKLGNINILSEAEKHQILYEFNQTTADYPRHKTIHQLFEETVARIPDNTAVYFENEELTYRMLHERTNQLARTLRANGVTPNSIVGIMLDRSFEMIIGILGILKAGGAYLPLDPKHPQDRLEFTLEDSKAQILLTQSTYNGRVDFNGLVIEIDQPAAYHTDSTNLEHVNKATDLAYVIYTSGSTGKPKGAMIEHTSVLNRLLWMQKAYPLTENDVILQKTPFTFDVSVWEMFWWAFVGAKVCFLIPEGEKDSSTIVNAIEHRRVTTMHFVPSMLHAFLEHVHLHVAEIERLASLRTVFASGEALQVAHVERFQSLLHNAYQTKLVNLYGPTEATVDVSVFECSVEEERMDTVPIGKPIDNTQLYIVSKENQLQPVGVAGELCIGGVQVARGYLNRPELTIEKFVSNPYVNGERMYRTGDLARWMPDGNIEYLGRIDHQVKIRGFRIELGEIETQILAFGGIKETVVIASEDSQGEKYLCAYFVGTKEIDSAELRDFLANDLPSYFIPARFIQLEKMPLSPNGKIDRKALPKDEFIGKTTEYIAPRTKVEEKLVVIWQELLGISPIGIHDDFFELGGHSLKATILASRLHKECDVQIALRDLFQYKTIESLATLITNTQKTHYSEIQPVMPSQYYSVSSAQKRVLIIAQMQGAELAYNMPVVYKLSGYIDRDRLEEACKNLVQRHESLRTSFDWIDGEPVQIIHPSVDFNMSCKELSTDHSTHEKAIARAVQAFIRPFDLNQAPLFRVELVTIKEDEHILMIDMHHIISDGVSTNIILRELSKLYAGEQLPSQRIQYKDFAAWQQELYQTDRMQKQEAYWLKTFEGEIPTLQMPTDYARPSIQNFEGDILSFDIDADLTKSLHQITSQTGTTMYMVLLAAFQVLLAKYSGQEEIIVGSPVAGRQHADVEETVGMFVGTLALRGFPAFEKTFTSYLKEVKESTLQAFENQDYPFEELVEKLNVNRDMSRNPLFDVMFALQNVGNEMLKIDGVATTPYEAIFNLAKFDITLAAFEVGEEINCYVNYSTKLFRKDTIDRLAGHFVQVLRSIVNNLDIQISQIDMVTPAEKEQLLFTFNDTDREFDTQVTIQQLFDKQAALSPEQVAVYFEGKPLTYQELNEKANQLARLLMSKGVAKDKIVAIMTNRSIEMIVSIIAVLKAGGAYVPIDPVYPADRIQYMLEDSNAKVLLTQKHLMDKVPFDGSILDIDDEKLYQGEVANVDIQASPTDLAYVIYTSGTTGKPKGVMVEHHGIISLKTYYQSDFDIGIGDRMVQFASSSFDVSIWEIMISLLTGATLYIPTQDTIYDPVAFGDYIEAHQITIGLLPPVYIGNVEPNKLSAMRLLLTGGSASNNEIVATWKNRTTYMNAYGPTESSVIATTWIGTDREDEALPIGSPIPNTKAYVLNKQNQLQPIGVLGELCISGAGLARGYLNKPELTEKVFVEHPFAEGERMYKTGDLVRWLPDGMIEYFGRIDDQVKIRGYRIELGEIEAHLLSLDEIHAAVVIAFTNEEGQPDLCAYIVADHEINIADIRQQIGQHLPSYMIPAYFVQLESIPVSVNGKVDKKRLPKPATSNSTGREYVAPRNEIEATLASIWQAVLGVEQISIHDNFFEIGGDSIKAIQISSRLHKEGQRLVISDLFKNPTIAQLSSYVKAGTQAFDQGSVEGNVPLTPIQRWLFTEHSASLHHFNQANFLYRPEGFNVEHVHQVFTQIVHHHDALRMAYSFTPNDMAKQVNRGINETEASFTIEVIDLLEESNEEQVAVRIEQEANRIQSSMGLLHQGPLVKLGLFKTTEGDHLLIAIHHLVIDGVSWRILLEDFTTGYEQAQNGEPIVFPAKTVSLQEWAKRLEDYSTSKELLREKSYWDQLEQTSIDPIPTDFITSHNRMKDSSTLSMELSETDTALLLTDVHRAYRTEMNDILLTALGITLKEWTSNNDIAILLEGHGREDIMEEIDINRTIGWFTSAFPVLLPMSKVSDISYGIKQVKETLRKIPNKGIGYGILKYLTPEDQKLDMSFTIQPEISFNYLGQFDQEVTTAVFTISNMSRGCLVNPEMNREQLIDITGATVGGKLQLSFVYNHLAFQKESIEKLIEVFTSNLLLIITHCTSQSTPELTPSDLGYAGLSIEEWDTIRTFVLSELETNEISKLYPLSPMQEGMLFHANLDTNTSMYVEQYSLPISGHMDLSKMEQAFNSIIQRYDVLRSIFVQKDLTRPLQVVLNERKATVHFEDISALAQEDRVNYTEDFKQQDKERGFKLSSDRLIRLAILQTAAEEYLMILSFHHILTDGWSIPIIMGEFIHTYHSLLNDLPLSLGPVYPYSDYINWLEKQDKAEAISYWKEYVAGYEQLATIPKERKVEAVEYKTELYEFCFDKAMTSGLEQIAKQYQTTLNSVFQTIWGILLARYNRTNDVVFGAVVSGRNANVTGIEQMVGLFINSIPVRIQLDAETQFTQVLQQVQEDALASADYDYLSLAEIQSTSELRQGLLDHLIAFENYPTPAEDTHIHLAKKIDIDFQQMEVHEQTNYDFNIAVGPGEKLYIKFMYNAHVYNKQMMEGIAANLQQIARSILADPSSKVSEIDIVSAEERQKLLVKFNHTQVPFEQDKTIPQIFEELVMKHPHHPAVYFEGDQLTYQELNDKANQLARELLALGIGTDQIVAVMADKSIEMIVAIMAVLKAGGAYVPIDPAYPGERIAYVLEDSQAKVLLTQSHLLESVHMDIATYQGKIVELSDDRLYQGDSTNLKLSITPADLAYVIYTSGTTGKPKGVMLEHHGVVKLKQHIFDHYGMYQEDRVLQYVSPSFDASVKEIFACLLHGATLYVPKKETTQDPALFEDYVNRHHITVAALPPVFLVHVNPDKITSLRLLFTGGSAITTDLVQAWKDRTVYVNAYGPTEASIQATGWVTEERADGLLPIGRPIDNTQIYIVGVDYQLQPIGIPGELCISGVGLARGYLNRPELTREKFVGNPFVPDEKMYRTGDLARWLPDGNIEYLGRVDDQVKVRGFRIELGEIEAHLLSHEDITEAVVLALTDERGQTDLCAYFVSTTSIAITQLRHYLEQSLPSYMIPAFFIKLEKMPVTLNGKIDKRSLPKPDKNVDTGSVYVAPRNEIESKLVSIWQEVLGVERISVLDDFFALGGHSLKATVLLSKIHKEFETEASLREIFKHTKLEEMATLISQGQKSAFEEIHPVEIAESYPVSSAQKRLLILTQLEGAELSYNMPIALRLSGDIEAARLESSFRELINRHESLRTSFDWTDGQMRQIVHESAMFHLVHTVGSEDECNQIVSTFTQPFDLNQAPLLRAHLVTYKDKEHLLLLDMHHSISDGVSMSIILTELAKIYAGEELPALSIQYKDFANWQQKMFTSDEMQKQEMYWLENLSGDLPVLQMPTDYPRPPVYSYDGDNVPFTVDKELSSALRQLAMETGTTMYMVLLAALQVTLAKYSGQNDILIGSPIAGRPHTDLQQIVGMFVGTLVMRGFPEAEKRFSSFLAEIKDTALHAYENQDYPFEVLIEKLDLKRDMSRNQLFDVMFTLQNMDGPESGLAFGEAKVSLYETKQNMATFDLTMTAHESEEGIGVDLNYCTKLFKRESMERFADHFTQVLRAISKSPDVILADIDMVTDREKHQLVTKFNDTNRDFRSDKTIHQLFEAQAELHPANSALYYEGQALTYQELNEKANQLARVLVAKGIKAEDNVAIMADRSLEMYIAILAVLKANGVYVPIDPAYPMERIRFILEDSQVQILLTHTTVDVQANISDSLEIISLHDQSLFQGEPQNLALPASPRNLAYIIYTSGTTGKPKGVMLEHRGVVNLLDHIQAEYGVSEQDRIIQYTSQSFDPSIMEIFLALHNGAQLYIPTKETTQDPALYETFINKHLITVAEIPGAFASVVNPERLISLRFVSTGGSALTPGVAKAWRDYVRFINAYGPTETTIQSTEWVVEERLDGALPIGRPVANTQIYILNQTNQLQPIGVPGELCIGGIGLARGYLNRPDLTAEKFITNPFVVGEKIYKTGDLARWLPDGNIEFLGRIDDQVKVRGFRIELLEVESHILELEDIVEAVVTVTQDLTGQNQLCAYFEAKRTITVSELREQLAKTLPAYMIPSYFIQLENMPLMVNGKIDKKALPAPEENMVIGNEYIAPQTEMEEKLAVIWEEVLGMKQISVESDFFELGGHSLKAVQLVSAISRDIGIEMPLQLVFRYRSIRPLAEKLTVVQYVQVDEEIPVTLLNEGGKPIVFAFPPIAGLGAAFKEIANELPDYSIYSFDFIAHDYLINEYVDHILNIQPEGPYLLMGYSAGGNLAFEVAKVLEEKGHHVQGIILLDTLRQTEYQLVNDEEIRENVALIDKAAEENEILKVASIRNKIVQNIENYGALLNTIINDGMVEASIHLILAKEIEREEELKWKESTMSTYMEYQGFSTHHEMVDKKYAKQHAYLIHEILELLLHQVKVSH</sequence>
<dbReference type="FunFam" id="3.40.50.980:FF:000001">
    <property type="entry name" value="Non-ribosomal peptide synthetase"/>
    <property type="match status" value="5"/>
</dbReference>
<dbReference type="InterPro" id="IPR006162">
    <property type="entry name" value="Ppantetheine_attach_site"/>
</dbReference>
<dbReference type="CDD" id="cd19531">
    <property type="entry name" value="LCL_NRPS-like"/>
    <property type="match status" value="2"/>
</dbReference>
<keyword evidence="5" id="KW-0436">Ligase</keyword>
<dbReference type="InterPro" id="IPR036736">
    <property type="entry name" value="ACP-like_sf"/>
</dbReference>
<dbReference type="GO" id="GO:0043041">
    <property type="term" value="P:amino acid activation for nonribosomal peptide biosynthetic process"/>
    <property type="evidence" value="ECO:0007669"/>
    <property type="project" value="TreeGrafter"/>
</dbReference>